<sequence length="236" mass="25760">MQEEWGRRLRRLGTGVTTSGAGLPSPGEDEELSCSPTKGDRDPERPFNPLSIYQKIIPENAKQLMEEEENGAYTVFQHLNKMRGRGGGERSCPPPFCLWAAARRCLFHRGLKITNWRQRVWPPALGELGLGVTRRPLGAEEAPVRRLRAPDKSGAGASSAVSMEERETEEVGGRSSRKSTATVSAAFLPPCIGVKSCCCRRCSCRRCLLLLLAPGKDFPAGGTMCGVGSGNSLMWR</sequence>
<dbReference type="AlphaFoldDB" id="A0A9B0GNA2"/>
<dbReference type="Proteomes" id="UP000245340">
    <property type="component" value="Unplaced"/>
</dbReference>
<organism evidence="2 3">
    <name type="scientific">Odobenus rosmarus divergens</name>
    <name type="common">Pacific walrus</name>
    <dbReference type="NCBI Taxonomy" id="9708"/>
    <lineage>
        <taxon>Eukaryota</taxon>
        <taxon>Metazoa</taxon>
        <taxon>Chordata</taxon>
        <taxon>Craniata</taxon>
        <taxon>Vertebrata</taxon>
        <taxon>Euteleostomi</taxon>
        <taxon>Mammalia</taxon>
        <taxon>Eutheria</taxon>
        <taxon>Laurasiatheria</taxon>
        <taxon>Carnivora</taxon>
        <taxon>Caniformia</taxon>
        <taxon>Pinnipedia</taxon>
        <taxon>Odobenidae</taxon>
        <taxon>Odobenus</taxon>
    </lineage>
</organism>
<feature type="region of interest" description="Disordered" evidence="1">
    <location>
        <begin position="1"/>
        <end position="48"/>
    </location>
</feature>
<protein>
    <submittedName>
        <fullName evidence="3">Uncharacterized protein LOC101364694</fullName>
    </submittedName>
</protein>
<proteinExistence type="predicted"/>
<feature type="region of interest" description="Disordered" evidence="1">
    <location>
        <begin position="147"/>
        <end position="177"/>
    </location>
</feature>
<keyword evidence="2" id="KW-1185">Reference proteome</keyword>
<name>A0A9B0GNA2_ODORO</name>
<evidence type="ECO:0000313" key="2">
    <source>
        <dbReference type="Proteomes" id="UP000245340"/>
    </source>
</evidence>
<evidence type="ECO:0000256" key="1">
    <source>
        <dbReference type="SAM" id="MobiDB-lite"/>
    </source>
</evidence>
<dbReference type="RefSeq" id="XP_004402544.1">
    <property type="nucleotide sequence ID" value="XM_004402487.1"/>
</dbReference>
<evidence type="ECO:0000313" key="3">
    <source>
        <dbReference type="RefSeq" id="XP_004402544.1"/>
    </source>
</evidence>
<feature type="compositionally biased region" description="Basic and acidic residues" evidence="1">
    <location>
        <begin position="163"/>
        <end position="172"/>
    </location>
</feature>
<reference evidence="3" key="1">
    <citation type="submission" date="2025-08" db="UniProtKB">
        <authorList>
            <consortium name="RefSeq"/>
        </authorList>
    </citation>
    <scope>IDENTIFICATION</scope>
</reference>
<gene>
    <name evidence="3" type="primary">LOC101364694</name>
</gene>
<accession>A0A9B0GNA2</accession>